<comment type="pathway">
    <text evidence="1">Cofactor biosynthesis; thiamine diphosphate biosynthesis.</text>
</comment>
<reference evidence="4 5" key="1">
    <citation type="submission" date="2022-08" db="EMBL/GenBank/DDBJ databases">
        <title>Reclassification of Massilia species as members of the genera Telluria, Duganella, Pseudoduganella, Mokoshia gen. nov. and Zemynaea gen. nov. using orthogonal and non-orthogonal genome-based approaches.</title>
        <authorList>
            <person name="Bowman J.P."/>
        </authorList>
    </citation>
    <scope>NUCLEOTIDE SEQUENCE [LARGE SCALE GENOMIC DNA]</scope>
    <source>
        <strain evidence="4 5">LMG 28164</strain>
    </source>
</reference>
<dbReference type="SUPFAM" id="SSF53613">
    <property type="entry name" value="Ribokinase-like"/>
    <property type="match status" value="1"/>
</dbReference>
<dbReference type="EMBL" id="JANUGX010000004">
    <property type="protein sequence ID" value="MCS0588537.1"/>
    <property type="molecule type" value="Genomic_DNA"/>
</dbReference>
<dbReference type="EC" id="2.7.1.49" evidence="2"/>
<evidence type="ECO:0000256" key="1">
    <source>
        <dbReference type="ARBA" id="ARBA00004948"/>
    </source>
</evidence>
<accession>A0ABT2A386</accession>
<evidence type="ECO:0000259" key="3">
    <source>
        <dbReference type="Pfam" id="PF08543"/>
    </source>
</evidence>
<evidence type="ECO:0000256" key="2">
    <source>
        <dbReference type="ARBA" id="ARBA00012135"/>
    </source>
</evidence>
<dbReference type="InterPro" id="IPR013749">
    <property type="entry name" value="PM/HMP-P_kinase-1"/>
</dbReference>
<dbReference type="Gene3D" id="3.40.1190.20">
    <property type="match status" value="1"/>
</dbReference>
<protein>
    <recommendedName>
        <fullName evidence="2">hydroxymethylpyrimidine kinase</fullName>
        <ecNumber evidence="2">2.7.1.49</ecNumber>
    </recommendedName>
</protein>
<dbReference type="PANTHER" id="PTHR20858:SF17">
    <property type="entry name" value="HYDROXYMETHYLPYRIMIDINE_PHOSPHOMETHYLPYRIMIDINE KINASE THI20-RELATED"/>
    <property type="match status" value="1"/>
</dbReference>
<keyword evidence="4" id="KW-0418">Kinase</keyword>
<dbReference type="CDD" id="cd01169">
    <property type="entry name" value="HMPP_kinase"/>
    <property type="match status" value="1"/>
</dbReference>
<name>A0ABT2A386_9BURK</name>
<dbReference type="Proteomes" id="UP001205560">
    <property type="component" value="Unassembled WGS sequence"/>
</dbReference>
<sequence>MQNQPSPLILTFGPADPVGALGIQSDVAVFAMHGCHGLSVVTGLLVADSARVDHIQPVESSSVVEQARMLLEDMPIAAIKVGTMASLEQVAAIAEIVSDYAQVPLILDPFTTGLPDCGVRDDDMLTLIHQLLVPQAHVLMMSQPELARFADCWRDPGSVATVAEDVAELTAFGCGHVLVTGIGGGDGVRADNLYDADGLAVSLSWPQHLPGPFVGAGNTLSAALTARMAQGLDAVEALTYAQDYTSGTLQHACRFGMGRLIPNKLYRIAAPCPRVAPDNQQEEQP</sequence>
<dbReference type="RefSeq" id="WP_258844301.1">
    <property type="nucleotide sequence ID" value="NZ_JANUGX010000004.1"/>
</dbReference>
<keyword evidence="4" id="KW-0808">Transferase</keyword>
<feature type="domain" description="Pyridoxamine kinase/Phosphomethylpyrimidine kinase" evidence="3">
    <location>
        <begin position="16"/>
        <end position="259"/>
    </location>
</feature>
<dbReference type="Pfam" id="PF08543">
    <property type="entry name" value="Phos_pyr_kin"/>
    <property type="match status" value="1"/>
</dbReference>
<evidence type="ECO:0000313" key="4">
    <source>
        <dbReference type="EMBL" id="MCS0588537.1"/>
    </source>
</evidence>
<evidence type="ECO:0000313" key="5">
    <source>
        <dbReference type="Proteomes" id="UP001205560"/>
    </source>
</evidence>
<gene>
    <name evidence="4" type="ORF">NX782_04910</name>
</gene>
<dbReference type="InterPro" id="IPR004399">
    <property type="entry name" value="HMP/HMP-P_kinase_dom"/>
</dbReference>
<keyword evidence="5" id="KW-1185">Reference proteome</keyword>
<proteinExistence type="predicted"/>
<dbReference type="InterPro" id="IPR029056">
    <property type="entry name" value="Ribokinase-like"/>
</dbReference>
<dbReference type="GO" id="GO:0016301">
    <property type="term" value="F:kinase activity"/>
    <property type="evidence" value="ECO:0007669"/>
    <property type="project" value="UniProtKB-KW"/>
</dbReference>
<comment type="caution">
    <text evidence="4">The sequence shown here is derived from an EMBL/GenBank/DDBJ whole genome shotgun (WGS) entry which is preliminary data.</text>
</comment>
<organism evidence="4 5">
    <name type="scientific">Massilia norwichensis</name>
    <dbReference type="NCBI Taxonomy" id="1442366"/>
    <lineage>
        <taxon>Bacteria</taxon>
        <taxon>Pseudomonadati</taxon>
        <taxon>Pseudomonadota</taxon>
        <taxon>Betaproteobacteria</taxon>
        <taxon>Burkholderiales</taxon>
        <taxon>Oxalobacteraceae</taxon>
        <taxon>Telluria group</taxon>
        <taxon>Massilia</taxon>
    </lineage>
</organism>
<dbReference type="PANTHER" id="PTHR20858">
    <property type="entry name" value="PHOSPHOMETHYLPYRIMIDINE KINASE"/>
    <property type="match status" value="1"/>
</dbReference>